<dbReference type="SMART" id="SM00365">
    <property type="entry name" value="LRR_SD22"/>
    <property type="match status" value="4"/>
</dbReference>
<feature type="coiled-coil region" evidence="3">
    <location>
        <begin position="545"/>
        <end position="639"/>
    </location>
</feature>
<dbReference type="PANTHER" id="PTHR45973">
    <property type="entry name" value="PROTEIN PHOSPHATASE 1 REGULATORY SUBUNIT SDS22-RELATED"/>
    <property type="match status" value="1"/>
</dbReference>
<dbReference type="InterPro" id="IPR032675">
    <property type="entry name" value="LRR_dom_sf"/>
</dbReference>
<keyword evidence="1" id="KW-0433">Leucine-rich repeat</keyword>
<protein>
    <recommendedName>
        <fullName evidence="7">Centriolin</fullName>
    </recommendedName>
</protein>
<feature type="compositionally biased region" description="Basic and acidic residues" evidence="4">
    <location>
        <begin position="291"/>
        <end position="306"/>
    </location>
</feature>
<feature type="region of interest" description="Disordered" evidence="4">
    <location>
        <begin position="1562"/>
        <end position="1589"/>
    </location>
</feature>
<feature type="compositionally biased region" description="Basic and acidic residues" evidence="4">
    <location>
        <begin position="1264"/>
        <end position="1280"/>
    </location>
</feature>
<dbReference type="PROSITE" id="PS51450">
    <property type="entry name" value="LRR"/>
    <property type="match status" value="2"/>
</dbReference>
<dbReference type="Pfam" id="PF14580">
    <property type="entry name" value="LRR_9"/>
    <property type="match status" value="1"/>
</dbReference>
<dbReference type="Gene3D" id="3.80.10.10">
    <property type="entry name" value="Ribonuclease Inhibitor"/>
    <property type="match status" value="1"/>
</dbReference>
<feature type="compositionally biased region" description="Basic and acidic residues" evidence="4">
    <location>
        <begin position="312"/>
        <end position="321"/>
    </location>
</feature>
<gene>
    <name evidence="5" type="ORF">CHS0354_017828</name>
</gene>
<evidence type="ECO:0000256" key="2">
    <source>
        <dbReference type="ARBA" id="ARBA00022737"/>
    </source>
</evidence>
<feature type="coiled-coil region" evidence="3">
    <location>
        <begin position="870"/>
        <end position="960"/>
    </location>
</feature>
<feature type="compositionally biased region" description="Polar residues" evidence="4">
    <location>
        <begin position="2631"/>
        <end position="2642"/>
    </location>
</feature>
<feature type="coiled-coil region" evidence="3">
    <location>
        <begin position="1892"/>
        <end position="1919"/>
    </location>
</feature>
<dbReference type="InterPro" id="IPR003591">
    <property type="entry name" value="Leu-rich_rpt_typical-subtyp"/>
</dbReference>
<reference evidence="5" key="3">
    <citation type="submission" date="2023-05" db="EMBL/GenBank/DDBJ databases">
        <authorList>
            <person name="Smith C.H."/>
        </authorList>
    </citation>
    <scope>NUCLEOTIDE SEQUENCE</scope>
    <source>
        <strain evidence="5">CHS0354</strain>
        <tissue evidence="5">Mantle</tissue>
    </source>
</reference>
<feature type="coiled-coil region" evidence="3">
    <location>
        <begin position="1987"/>
        <end position="2385"/>
    </location>
</feature>
<dbReference type="InterPro" id="IPR001611">
    <property type="entry name" value="Leu-rich_rpt"/>
</dbReference>
<feature type="region of interest" description="Disordered" evidence="4">
    <location>
        <begin position="1"/>
        <end position="77"/>
    </location>
</feature>
<feature type="compositionally biased region" description="Basic and acidic residues" evidence="4">
    <location>
        <begin position="1290"/>
        <end position="1302"/>
    </location>
</feature>
<dbReference type="PANTHER" id="PTHR45973:SF36">
    <property type="entry name" value="CENTRIOLIN"/>
    <property type="match status" value="1"/>
</dbReference>
<proteinExistence type="predicted"/>
<feature type="region of interest" description="Disordered" evidence="4">
    <location>
        <begin position="2499"/>
        <end position="2577"/>
    </location>
</feature>
<feature type="compositionally biased region" description="Gly residues" evidence="4">
    <location>
        <begin position="1564"/>
        <end position="1576"/>
    </location>
</feature>
<feature type="region of interest" description="Disordered" evidence="4">
    <location>
        <begin position="1220"/>
        <end position="1302"/>
    </location>
</feature>
<evidence type="ECO:0000256" key="4">
    <source>
        <dbReference type="SAM" id="MobiDB-lite"/>
    </source>
</evidence>
<evidence type="ECO:0000256" key="1">
    <source>
        <dbReference type="ARBA" id="ARBA00022614"/>
    </source>
</evidence>
<feature type="compositionally biased region" description="Polar residues" evidence="4">
    <location>
        <begin position="1250"/>
        <end position="1261"/>
    </location>
</feature>
<sequence length="2686" mass="305819">MKKIGARGGHSNLPVPKVSKGSPGNAKSLGRGANHAHSAEDIPGHILSVGSSGTSPQRRAISPGGDQRKGLAVRSSQENGQAGVRYITEDLLKKVTKEENLEMVTTLNLTLSKEGGKKIKYIENLERLKRLQVLNLNSNIIEKMERLDKLLKLKELNLSNNCITKIEGLENLTNLQVLNLNANAIEHIPIWMGKRLKALRVFHIAKNKLESLNELSKLKPLPDLTQLTVAENPLAEQSHCRHYLIFHIRTLEVIDGQPVNDREREQAKGRFEQDELERLEKQLEQEEQKFRRLEEDHNRSQQERSHLSATEDELRRRDKAQTERIRELEKELETKNDILKKKTQELNKACEKHYQLEQELAFYKIDSKFDSLGRGPEPSYEEGEDSGLLGESPYIGRARYKANKFASDGSIMSASPQRAQIQSVMELPQGASPMRAQLYEVLDEELAQKQEKVHKANDGVKEGHDPASDSKTPATISEDRLKRLTEDLMATERKLQQATRDLKKMGDSTLQEKEDQKVIIRQKLASKMQTVNDMRDSASQIEGEMEKTRKALQRDKVELTRLKNQLTQMDNTDPAYRRVYAEMVDKEQQINESNQMYGQLQDQLELMLDTVARETNDIKRLEQQLQDNQIEQNEELREELDGIVGGLQTYLSEVQTKGSRQQQEFQELLVEKEELQHHIRKLEEELTVLDTEASKFREMEKRFMELQDSLQAQEDLNRTLHDQLHHSRQQDTEHQDRLETKDLETSTLKNALRNAEQKAKAEKEAFEKLLQVEKEKAQEASKKALEVHRKEDEIRKLASQLEASKNLNVSLKEKLNEEWNQMKSKLNETLESNLLKKRMRDLSHTLKQGKSPVEPEDEKDFVGKTFKDLQNFMNERLNRSIKELEKAKETSQKATAETQTMVENLKKMEQKLAKTEGKDSKRIQEKKQDEAMIKKLNEEIQQLRNSLKEARNRLKQGQTSTKIVYDPDRASVSSRGSLNSEEKFLFDELQKELLELRRTMRNKEDDTSKRLVDAEAEAAMLEQALHDQEKDYERELAKIREEAELSREKQEARMQVIAADLDQAQHVADFLQHMLDERDQQLHGENHQAAMSNNMIVSQEEELARLYEILETQKDEIENLNAILDQLAQQGAEGAVGAAFDEELWRLRQEVNRLKETLAMQSAYVQTMTPLQMSAGTQAQTQMYTDHGQAAGPAPRPFTQYSEGPMSYFPPVIGRATTGTSYAPFGGFEPQGGADQREVKTPPGGRPSDGRTTMTRPSQSPLRRMAERGADADGLSDRSRRSGRSRHRSIGGDRDRERETTRKMAFEPVQRPQEYISNMAGPEIRAFSTPGQGAPLGLSGVMHGTTIDPVTGAPRGMQTVGVGMMKRAGQTVPFTTGPPGTLPSGYQVAMETGIGATQTPGYATVQTPGFVSVQTPNFAASQGGFGGIGGGVGAGIGVGSTGLPFSQQAYPVGAGPAQPPVTMGTGHLQQPSFPRGTGYVSQQAHQTTVPPLVKGHPVQPSVAIGTGQRTVAMGTGTYGYAATQTGGIAAPGFRLPYDTGKVFLPAFSTLPSRPPARIYYSHSRGGGGGGGGGHGGPSEPIQAQSLGSPDRSMKFLPVSPLASGTPVGGHRAPRVVAANVVIPSPIRASDAAEAVPTLGTMGTAANDDTYLFCNVPEHHDLEDYIAELQEKLKKFKARYARDKELAEEEKEYGLIRRLQRELEERRDELEGLDLAIERQKKNLHVMRSEERHLQMERESAKDKLAYLKNLNKKRRHTDDVFDAFEEKMEGCRHNYMKDEIECLERTLAKRRMQLKEADRLLKECNMDLKDARTQARETVKKYDNATYSLETTVKETSELERRANLAGLELLKATESLANIRAQIHGYDRKRGKQERLLRDVNSLLSKRDLEYKDLDSRARSAADNLSRLQGELSVLSQKEKETVGALRDSEDVLAKRRMEISRMRDQIDAQRHELEKVDHLMGKKRTELQLVEDNISRKQSEFSQIMREVEAELAKNNRDLKEQRDLLKNLDVQKTDLMAAIKAKKGELQKLKDDVEAEEEVLQKLVSTVNRHKAELKHTYEMQTLEQRELENLKSQHAQRMSELEKIQRALLDEKTDLEQLNSEATKKAAEVDRLRAMIERDREEVERLTLEKSSLVDRITAMSRERELLDENCKSLDDKVNQMKKNHRVMEEKIDHTTRRLETLELELRQRENDMEEASHQKTALQKDIQTLKVNVKEGKNELKILKENVRDAESQVKHLEQTLRDTHQQRDEAKLEMDRLNEGIRQSRSAYEECLHQQRAKEQEIQDLIRTVEEKDVEYQEARKTLSKVRKEVEKEETKLNKLVSRANQELENIRNDLNAKQNELNQASLSVAKFKREAESLQAYEEKFMEMEKKMKEFEHEILKRDEEKNELAKALTRSYEELQKLRTTSSQDQEKMLRERCQLENALQDMQIHLDQTKKEMEQVQKRCSAQVAELQNLAEEQFNRANRLNEELKHIKAGVTGSKQDLTRVEERQKPMVNGHISSSNGEAAGLKRERAETGPDEPRQATPPASSSSQSQGDVIPGNKIPLDVPTNDEWKSDTIKGKLSKEQDHLRRQLQEQMQRHADAMEQARLQSEGTIESLRRKLNTLQDVLINAGDSPVKLRSRSQSPRAYSSPFTDRHRSISPGYTRKGYLAQRPRSRSRSYERLSSPILPERDFLTA</sequence>
<feature type="coiled-coil region" evidence="3">
    <location>
        <begin position="1780"/>
        <end position="1814"/>
    </location>
</feature>
<keyword evidence="6" id="KW-1185">Reference proteome</keyword>
<evidence type="ECO:0008006" key="7">
    <source>
        <dbReference type="Google" id="ProtNLM"/>
    </source>
</evidence>
<evidence type="ECO:0000313" key="6">
    <source>
        <dbReference type="Proteomes" id="UP001195483"/>
    </source>
</evidence>
<feature type="compositionally biased region" description="Basic and acidic residues" evidence="4">
    <location>
        <begin position="2560"/>
        <end position="2577"/>
    </location>
</feature>
<feature type="region of interest" description="Disordered" evidence="4">
    <location>
        <begin position="291"/>
        <end position="321"/>
    </location>
</feature>
<evidence type="ECO:0000256" key="3">
    <source>
        <dbReference type="SAM" id="Coils"/>
    </source>
</evidence>
<reference evidence="5" key="2">
    <citation type="journal article" date="2021" name="Genome Biol. Evol.">
        <title>Developing a high-quality reference genome for a parasitic bivalve with doubly uniparental inheritance (Bivalvia: Unionida).</title>
        <authorList>
            <person name="Smith C.H."/>
        </authorList>
    </citation>
    <scope>NUCLEOTIDE SEQUENCE</scope>
    <source>
        <strain evidence="5">CHS0354</strain>
        <tissue evidence="5">Mantle</tissue>
    </source>
</reference>
<evidence type="ECO:0000313" key="5">
    <source>
        <dbReference type="EMBL" id="KAK3605922.1"/>
    </source>
</evidence>
<comment type="caution">
    <text evidence="5">The sequence shown here is derived from an EMBL/GenBank/DDBJ whole genome shotgun (WGS) entry which is preliminary data.</text>
</comment>
<dbReference type="EMBL" id="JAEAOA010001101">
    <property type="protein sequence ID" value="KAK3605922.1"/>
    <property type="molecule type" value="Genomic_DNA"/>
</dbReference>
<feature type="coiled-coil region" evidence="3">
    <location>
        <begin position="1658"/>
        <end position="1722"/>
    </location>
</feature>
<keyword evidence="3" id="KW-0175">Coiled coil</keyword>
<feature type="compositionally biased region" description="Basic and acidic residues" evidence="4">
    <location>
        <begin position="2516"/>
        <end position="2530"/>
    </location>
</feature>
<organism evidence="5 6">
    <name type="scientific">Potamilus streckersoni</name>
    <dbReference type="NCBI Taxonomy" id="2493646"/>
    <lineage>
        <taxon>Eukaryota</taxon>
        <taxon>Metazoa</taxon>
        <taxon>Spiralia</taxon>
        <taxon>Lophotrochozoa</taxon>
        <taxon>Mollusca</taxon>
        <taxon>Bivalvia</taxon>
        <taxon>Autobranchia</taxon>
        <taxon>Heteroconchia</taxon>
        <taxon>Palaeoheterodonta</taxon>
        <taxon>Unionida</taxon>
        <taxon>Unionoidea</taxon>
        <taxon>Unionidae</taxon>
        <taxon>Ambleminae</taxon>
        <taxon>Lampsilini</taxon>
        <taxon>Potamilus</taxon>
    </lineage>
</organism>
<name>A0AAE0T8Q1_9BIVA</name>
<dbReference type="Proteomes" id="UP001195483">
    <property type="component" value="Unassembled WGS sequence"/>
</dbReference>
<dbReference type="SUPFAM" id="SSF52058">
    <property type="entry name" value="L domain-like"/>
    <property type="match status" value="1"/>
</dbReference>
<dbReference type="Gene3D" id="1.20.5.170">
    <property type="match status" value="1"/>
</dbReference>
<feature type="coiled-coil region" evidence="3">
    <location>
        <begin position="1096"/>
        <end position="1130"/>
    </location>
</feature>
<feature type="coiled-coil region" evidence="3">
    <location>
        <begin position="986"/>
        <end position="1049"/>
    </location>
</feature>
<feature type="coiled-coil region" evidence="3">
    <location>
        <begin position="2432"/>
        <end position="2477"/>
    </location>
</feature>
<dbReference type="InterPro" id="IPR050576">
    <property type="entry name" value="Cilia_flagella_integrity"/>
</dbReference>
<accession>A0AAE0T8Q1</accession>
<reference evidence="5" key="1">
    <citation type="journal article" date="2021" name="Genome Biol. Evol.">
        <title>A High-Quality Reference Genome for a Parasitic Bivalve with Doubly Uniparental Inheritance (Bivalvia: Unionida).</title>
        <authorList>
            <person name="Smith C.H."/>
        </authorList>
    </citation>
    <scope>NUCLEOTIDE SEQUENCE</scope>
    <source>
        <strain evidence="5">CHS0354</strain>
    </source>
</reference>
<keyword evidence="2" id="KW-0677">Repeat</keyword>
<feature type="region of interest" description="Disordered" evidence="4">
    <location>
        <begin position="2625"/>
        <end position="2686"/>
    </location>
</feature>
<feature type="compositionally biased region" description="Basic and acidic residues" evidence="4">
    <location>
        <begin position="455"/>
        <end position="468"/>
    </location>
</feature>
<feature type="region of interest" description="Disordered" evidence="4">
    <location>
        <begin position="455"/>
        <end position="477"/>
    </location>
</feature>
<feature type="coiled-coil region" evidence="3">
    <location>
        <begin position="665"/>
        <end position="832"/>
    </location>
</feature>
<dbReference type="SMART" id="SM00369">
    <property type="entry name" value="LRR_TYP"/>
    <property type="match status" value="3"/>
</dbReference>